<dbReference type="RefSeq" id="WP_212220563.1">
    <property type="nucleotide sequence ID" value="NZ_JAGUCO010000049.1"/>
</dbReference>
<keyword evidence="2" id="KW-1185">Reference proteome</keyword>
<dbReference type="Proteomes" id="UP000708576">
    <property type="component" value="Unassembled WGS sequence"/>
</dbReference>
<comment type="caution">
    <text evidence="1">The sequence shown here is derived from an EMBL/GenBank/DDBJ whole genome shotgun (WGS) entry which is preliminary data.</text>
</comment>
<sequence>MRLSLLVIFVISLFGCKTSQDLISDSDLLEILNIKVWKVPLPSDNTKQWGIKVIDVKPEKIKYSSFDIISKNESLISLKRQSKTEFEFVLKQNKGLGRGTISIQENYQAMTLFDEPKHYEKNLYAIGEIGIWDGYTITPTQLIVLRLIDK</sequence>
<accession>A0ABS5K263</accession>
<protein>
    <submittedName>
        <fullName evidence="1">Uncharacterized protein</fullName>
    </submittedName>
</protein>
<evidence type="ECO:0000313" key="1">
    <source>
        <dbReference type="EMBL" id="MBS2101213.1"/>
    </source>
</evidence>
<dbReference type="EMBL" id="JAGUCO010000049">
    <property type="protein sequence ID" value="MBS2101213.1"/>
    <property type="molecule type" value="Genomic_DNA"/>
</dbReference>
<dbReference type="PROSITE" id="PS51257">
    <property type="entry name" value="PROKAR_LIPOPROTEIN"/>
    <property type="match status" value="1"/>
</dbReference>
<name>A0ABS5K263_9BACT</name>
<proteinExistence type="predicted"/>
<reference evidence="1 2" key="1">
    <citation type="journal article" date="2015" name="Int. J. Syst. Evol. Microbiol.">
        <title>Carboxylicivirga linearis sp. nov., isolated from a sea cucumber culture pond.</title>
        <authorList>
            <person name="Wang F.Q."/>
            <person name="Zhou Y.X."/>
            <person name="Lin X.Z."/>
            <person name="Chen G.J."/>
            <person name="Du Z.J."/>
        </authorList>
    </citation>
    <scope>NUCLEOTIDE SEQUENCE [LARGE SCALE GENOMIC DNA]</scope>
    <source>
        <strain evidence="1 2">FB218</strain>
    </source>
</reference>
<gene>
    <name evidence="1" type="ORF">KEM10_23205</name>
</gene>
<evidence type="ECO:0000313" key="2">
    <source>
        <dbReference type="Proteomes" id="UP000708576"/>
    </source>
</evidence>
<organism evidence="1 2">
    <name type="scientific">Carboxylicivirga linearis</name>
    <dbReference type="NCBI Taxonomy" id="1628157"/>
    <lineage>
        <taxon>Bacteria</taxon>
        <taxon>Pseudomonadati</taxon>
        <taxon>Bacteroidota</taxon>
        <taxon>Bacteroidia</taxon>
        <taxon>Marinilabiliales</taxon>
        <taxon>Marinilabiliaceae</taxon>
        <taxon>Carboxylicivirga</taxon>
    </lineage>
</organism>